<feature type="signal peptide" evidence="8">
    <location>
        <begin position="1"/>
        <end position="25"/>
    </location>
</feature>
<dbReference type="InterPro" id="IPR045380">
    <property type="entry name" value="LD_TPept_scaffold_dom"/>
</dbReference>
<evidence type="ECO:0000256" key="6">
    <source>
        <dbReference type="ARBA" id="ARBA00023316"/>
    </source>
</evidence>
<keyword evidence="8" id="KW-0732">Signal</keyword>
<keyword evidence="5 7" id="KW-0573">Peptidoglycan synthesis</keyword>
<keyword evidence="4 7" id="KW-0133">Cell shape</keyword>
<organism evidence="10 11">
    <name type="scientific">Sphingomonas alpina</name>
    <dbReference type="NCBI Taxonomy" id="653931"/>
    <lineage>
        <taxon>Bacteria</taxon>
        <taxon>Pseudomonadati</taxon>
        <taxon>Pseudomonadota</taxon>
        <taxon>Alphaproteobacteria</taxon>
        <taxon>Sphingomonadales</taxon>
        <taxon>Sphingomonadaceae</taxon>
        <taxon>Sphingomonas</taxon>
    </lineage>
</organism>
<dbReference type="GO" id="GO:0016740">
    <property type="term" value="F:transferase activity"/>
    <property type="evidence" value="ECO:0007669"/>
    <property type="project" value="UniProtKB-KW"/>
</dbReference>
<sequence>MRPCRIPLCLSVCLMPVCLMIATIAAGPVAAAPARATTGPTGPVALAIREEAGGSLKRFYADRGFRPLWAPGGKIGRQADTLIRFLRSAELDGLRPSSYGPDKLSDAIGAARGGDPRAVARAELQLSNAFARYVQDQRRGGVRMIYADRRLKPKKLPTDRVLRAAAFPRSFSDYVADMGWMSPLYVRLRDLMARAEKTGASRETVERLQLNLDRARLLPGPWTRHIVVDASSGRLWYYEAGEQVGTMRVVVGAQETQTPMLAGTLQWAILNPYWNVPDYLAEKSVAPKILGGKSLASLRMEALSDWSPSAHKLDPASIDWPAVASGKQVLRLRELPGAGNSMGRVKFIFPNKEGIYLHDTPNRNLLQKDDRHFSNGCIRLENAAELGHWLLARPIGAGSGKPEQAVPLPAQVPVYLTYITATATDAGVAFRKDVYGRDK</sequence>
<dbReference type="Pfam" id="PF20142">
    <property type="entry name" value="Scaffold"/>
    <property type="match status" value="1"/>
</dbReference>
<evidence type="ECO:0000313" key="11">
    <source>
        <dbReference type="Proteomes" id="UP000516148"/>
    </source>
</evidence>
<protein>
    <submittedName>
        <fullName evidence="10">L,D-transpeptidase family protein</fullName>
    </submittedName>
</protein>
<evidence type="ECO:0000256" key="1">
    <source>
        <dbReference type="ARBA" id="ARBA00004752"/>
    </source>
</evidence>
<dbReference type="Gene3D" id="2.40.440.10">
    <property type="entry name" value="L,D-transpeptidase catalytic domain-like"/>
    <property type="match status" value="1"/>
</dbReference>
<dbReference type="KEGG" id="spap:H3Z74_00675"/>
<proteinExistence type="inferred from homology"/>
<dbReference type="GO" id="GO:0008360">
    <property type="term" value="P:regulation of cell shape"/>
    <property type="evidence" value="ECO:0007669"/>
    <property type="project" value="UniProtKB-UniRule"/>
</dbReference>
<evidence type="ECO:0000259" key="9">
    <source>
        <dbReference type="PROSITE" id="PS52029"/>
    </source>
</evidence>
<reference evidence="10 11" key="1">
    <citation type="submission" date="2020-09" db="EMBL/GenBank/DDBJ databases">
        <title>Sphingomonas sp., a new species isolated from pork steak.</title>
        <authorList>
            <person name="Heidler von Heilborn D."/>
        </authorList>
    </citation>
    <scope>NUCLEOTIDE SEQUENCE [LARGE SCALE GENOMIC DNA]</scope>
    <source>
        <strain evidence="11">S8-3T</strain>
    </source>
</reference>
<dbReference type="Pfam" id="PF03734">
    <property type="entry name" value="YkuD"/>
    <property type="match status" value="1"/>
</dbReference>
<evidence type="ECO:0000256" key="2">
    <source>
        <dbReference type="ARBA" id="ARBA00005992"/>
    </source>
</evidence>
<evidence type="ECO:0000256" key="3">
    <source>
        <dbReference type="ARBA" id="ARBA00022679"/>
    </source>
</evidence>
<keyword evidence="3" id="KW-0808">Transferase</keyword>
<dbReference type="GO" id="GO:0071555">
    <property type="term" value="P:cell wall organization"/>
    <property type="evidence" value="ECO:0007669"/>
    <property type="project" value="UniProtKB-UniRule"/>
</dbReference>
<comment type="pathway">
    <text evidence="1 7">Cell wall biogenesis; peptidoglycan biosynthesis.</text>
</comment>
<accession>A0A7H0LJF6</accession>
<evidence type="ECO:0000256" key="5">
    <source>
        <dbReference type="ARBA" id="ARBA00022984"/>
    </source>
</evidence>
<dbReference type="InterPro" id="IPR005490">
    <property type="entry name" value="LD_TPept_cat_dom"/>
</dbReference>
<dbReference type="GO" id="GO:0004180">
    <property type="term" value="F:carboxypeptidase activity"/>
    <property type="evidence" value="ECO:0007669"/>
    <property type="project" value="UniProtKB-ARBA"/>
</dbReference>
<feature type="active site" description="Proton donor/acceptor" evidence="7">
    <location>
        <position position="358"/>
    </location>
</feature>
<feature type="chain" id="PRO_5028921558" evidence="8">
    <location>
        <begin position="26"/>
        <end position="439"/>
    </location>
</feature>
<dbReference type="PROSITE" id="PS52029">
    <property type="entry name" value="LD_TPASE"/>
    <property type="match status" value="1"/>
</dbReference>
<evidence type="ECO:0000256" key="4">
    <source>
        <dbReference type="ARBA" id="ARBA00022960"/>
    </source>
</evidence>
<keyword evidence="6 7" id="KW-0961">Cell wall biogenesis/degradation</keyword>
<dbReference type="InterPro" id="IPR052905">
    <property type="entry name" value="LD-transpeptidase_YkuD-like"/>
</dbReference>
<dbReference type="PANTHER" id="PTHR41533:SF2">
    <property type="entry name" value="BLR7131 PROTEIN"/>
    <property type="match status" value="1"/>
</dbReference>
<dbReference type="Proteomes" id="UP000516148">
    <property type="component" value="Chromosome"/>
</dbReference>
<gene>
    <name evidence="10" type="ORF">H3Z74_00675</name>
</gene>
<dbReference type="InterPro" id="IPR038063">
    <property type="entry name" value="Transpep_catalytic_dom"/>
</dbReference>
<dbReference type="SUPFAM" id="SSF141523">
    <property type="entry name" value="L,D-transpeptidase catalytic domain-like"/>
    <property type="match status" value="1"/>
</dbReference>
<dbReference type="CDD" id="cd16913">
    <property type="entry name" value="YkuD_like"/>
    <property type="match status" value="1"/>
</dbReference>
<comment type="similarity">
    <text evidence="2">Belongs to the YkuD family.</text>
</comment>
<dbReference type="EMBL" id="CP061038">
    <property type="protein sequence ID" value="QNQ09809.1"/>
    <property type="molecule type" value="Genomic_DNA"/>
</dbReference>
<evidence type="ECO:0000256" key="8">
    <source>
        <dbReference type="SAM" id="SignalP"/>
    </source>
</evidence>
<evidence type="ECO:0000256" key="7">
    <source>
        <dbReference type="PROSITE-ProRule" id="PRU01373"/>
    </source>
</evidence>
<dbReference type="UniPathway" id="UPA00219"/>
<name>A0A7H0LJF6_9SPHN</name>
<dbReference type="AlphaFoldDB" id="A0A7H0LJF6"/>
<dbReference type="GO" id="GO:0009252">
    <property type="term" value="P:peptidoglycan biosynthetic process"/>
    <property type="evidence" value="ECO:0007669"/>
    <property type="project" value="UniProtKB-UniPathway"/>
</dbReference>
<dbReference type="PANTHER" id="PTHR41533">
    <property type="entry name" value="L,D-TRANSPEPTIDASE HI_1667-RELATED"/>
    <property type="match status" value="1"/>
</dbReference>
<feature type="active site" description="Nucleophile" evidence="7">
    <location>
        <position position="377"/>
    </location>
</feature>
<keyword evidence="11" id="KW-1185">Reference proteome</keyword>
<feature type="domain" description="L,D-TPase catalytic" evidence="9">
    <location>
        <begin position="224"/>
        <end position="406"/>
    </location>
</feature>
<evidence type="ECO:0000313" key="10">
    <source>
        <dbReference type="EMBL" id="QNQ09809.1"/>
    </source>
</evidence>